<dbReference type="InterPro" id="IPR002934">
    <property type="entry name" value="Polymerase_NTP_transf_dom"/>
</dbReference>
<proteinExistence type="predicted"/>
<reference evidence="2 3" key="1">
    <citation type="submission" date="2021-03" db="EMBL/GenBank/DDBJ databases">
        <title>Genomic and phenotypic characterization of Chloracidobacterium isolates provides evidence for multiple species.</title>
        <authorList>
            <person name="Saini M.K."/>
            <person name="Costas A.M.G."/>
            <person name="Tank M."/>
            <person name="Bryant D.A."/>
        </authorList>
    </citation>
    <scope>NUCLEOTIDE SEQUENCE [LARGE SCALE GENOMIC DNA]</scope>
    <source>
        <strain evidence="2 3">N</strain>
    </source>
</reference>
<evidence type="ECO:0000259" key="1">
    <source>
        <dbReference type="Pfam" id="PF01909"/>
    </source>
</evidence>
<dbReference type="RefSeq" id="WP_211423770.1">
    <property type="nucleotide sequence ID" value="NZ_CP072643.1"/>
</dbReference>
<dbReference type="Gene3D" id="3.30.460.10">
    <property type="entry name" value="Beta Polymerase, domain 2"/>
    <property type="match status" value="1"/>
</dbReference>
<gene>
    <name evidence="2" type="ORF">J8C05_11985</name>
</gene>
<dbReference type="EMBL" id="CP072643">
    <property type="protein sequence ID" value="QUV95550.1"/>
    <property type="molecule type" value="Genomic_DNA"/>
</dbReference>
<name>A0ABX8B787_9BACT</name>
<evidence type="ECO:0000313" key="2">
    <source>
        <dbReference type="EMBL" id="QUV95550.1"/>
    </source>
</evidence>
<sequence>MVRRILQKHVPGYEVWAFGSRAKRTAKPHSDLDLVIISDRALPLDVRAALRDDFSESDLPWKVDVVDWATTSQAFREIIERDKVVVQGGK</sequence>
<feature type="domain" description="Polymerase nucleotidyl transferase" evidence="1">
    <location>
        <begin position="2"/>
        <end position="84"/>
    </location>
</feature>
<organism evidence="2 3">
    <name type="scientific">Chloracidobacterium sp. N</name>
    <dbReference type="NCBI Taxonomy" id="2821540"/>
    <lineage>
        <taxon>Bacteria</taxon>
        <taxon>Pseudomonadati</taxon>
        <taxon>Acidobacteriota</taxon>
        <taxon>Terriglobia</taxon>
        <taxon>Terriglobales</taxon>
        <taxon>Acidobacteriaceae</taxon>
        <taxon>Chloracidobacterium</taxon>
        <taxon>Chloracidobacterium aggregatum</taxon>
    </lineage>
</organism>
<protein>
    <submittedName>
        <fullName evidence="2">Nucleotidyltransferase domain-containing protein</fullName>
    </submittedName>
</protein>
<dbReference type="SUPFAM" id="SSF81301">
    <property type="entry name" value="Nucleotidyltransferase"/>
    <property type="match status" value="1"/>
</dbReference>
<keyword evidence="3" id="KW-1185">Reference proteome</keyword>
<dbReference type="CDD" id="cd05403">
    <property type="entry name" value="NT_KNTase_like"/>
    <property type="match status" value="1"/>
</dbReference>
<dbReference type="InterPro" id="IPR043519">
    <property type="entry name" value="NT_sf"/>
</dbReference>
<dbReference type="Proteomes" id="UP000677668">
    <property type="component" value="Chromosome 2"/>
</dbReference>
<evidence type="ECO:0000313" key="3">
    <source>
        <dbReference type="Proteomes" id="UP000677668"/>
    </source>
</evidence>
<dbReference type="Pfam" id="PF01909">
    <property type="entry name" value="NTP_transf_2"/>
    <property type="match status" value="1"/>
</dbReference>
<accession>A0ABX8B787</accession>